<name>A0ABR2FEE4_9ROSI</name>
<dbReference type="EMBL" id="JBBPBM010000006">
    <property type="protein sequence ID" value="KAK8579241.1"/>
    <property type="molecule type" value="Genomic_DNA"/>
</dbReference>
<comment type="similarity">
    <text evidence="3">Belongs to the methyltransferase superfamily. ETFBKMT family.</text>
</comment>
<comment type="caution">
    <text evidence="6">The sequence shown here is derived from an EMBL/GenBank/DDBJ whole genome shotgun (WGS) entry which is preliminary data.</text>
</comment>
<dbReference type="InterPro" id="IPR029063">
    <property type="entry name" value="SAM-dependent_MTases_sf"/>
</dbReference>
<sequence>MDSALSQSHAVSFTHLSLPSMEKPNHQFPRRFFLFCLIVTPQICFLKLSCALVTVNENDNCVASNEICIESIFPKSEDVDVCISQATDSVGLKEIPSYEVKTSEHYDWIKKTQESFGPVEVSGGLWIVPEWKTPPDVEATNIVLNPRLAFGTGEHPTTRLGQLLLQRLIKGGEYFLDYGTGSGILAVAALQQRIQTRKDVQKHTSRETVVESKHGKYDMIVANIILNPLLELVDDIISHAKPGAPVGLSGILSEQVPFPA</sequence>
<evidence type="ECO:0000256" key="1">
    <source>
        <dbReference type="ARBA" id="ARBA00022603"/>
    </source>
</evidence>
<evidence type="ECO:0000256" key="2">
    <source>
        <dbReference type="ARBA" id="ARBA00022679"/>
    </source>
</evidence>
<evidence type="ECO:0000256" key="5">
    <source>
        <dbReference type="ARBA" id="ARBA00042266"/>
    </source>
</evidence>
<dbReference type="Proteomes" id="UP001472677">
    <property type="component" value="Unassembled WGS sequence"/>
</dbReference>
<keyword evidence="2" id="KW-0808">Transferase</keyword>
<evidence type="ECO:0000256" key="3">
    <source>
        <dbReference type="ARBA" id="ARBA00037932"/>
    </source>
</evidence>
<accession>A0ABR2FEE4</accession>
<dbReference type="SUPFAM" id="SSF53335">
    <property type="entry name" value="S-adenosyl-L-methionine-dependent methyltransferases"/>
    <property type="match status" value="1"/>
</dbReference>
<gene>
    <name evidence="6" type="ORF">V6N12_069570</name>
</gene>
<evidence type="ECO:0000313" key="7">
    <source>
        <dbReference type="Proteomes" id="UP001472677"/>
    </source>
</evidence>
<dbReference type="PANTHER" id="PTHR43648">
    <property type="entry name" value="ELECTRON TRANSFER FLAVOPROTEIN BETA SUBUNIT LYSINE METHYLTRANSFERASE"/>
    <property type="match status" value="1"/>
</dbReference>
<dbReference type="InterPro" id="IPR050078">
    <property type="entry name" value="Ribosomal_L11_MeTrfase_PrmA"/>
</dbReference>
<dbReference type="PANTHER" id="PTHR43648:SF1">
    <property type="entry name" value="ELECTRON TRANSFER FLAVOPROTEIN BETA SUBUNIT LYSINE METHYLTRANSFERASE"/>
    <property type="match status" value="1"/>
</dbReference>
<organism evidence="6 7">
    <name type="scientific">Hibiscus sabdariffa</name>
    <name type="common">roselle</name>
    <dbReference type="NCBI Taxonomy" id="183260"/>
    <lineage>
        <taxon>Eukaryota</taxon>
        <taxon>Viridiplantae</taxon>
        <taxon>Streptophyta</taxon>
        <taxon>Embryophyta</taxon>
        <taxon>Tracheophyta</taxon>
        <taxon>Spermatophyta</taxon>
        <taxon>Magnoliopsida</taxon>
        <taxon>eudicotyledons</taxon>
        <taxon>Gunneridae</taxon>
        <taxon>Pentapetalae</taxon>
        <taxon>rosids</taxon>
        <taxon>malvids</taxon>
        <taxon>Malvales</taxon>
        <taxon>Malvaceae</taxon>
        <taxon>Malvoideae</taxon>
        <taxon>Hibiscus</taxon>
    </lineage>
</organism>
<reference evidence="6 7" key="1">
    <citation type="journal article" date="2024" name="G3 (Bethesda)">
        <title>Genome assembly of Hibiscus sabdariffa L. provides insights into metabolisms of medicinal natural products.</title>
        <authorList>
            <person name="Kim T."/>
        </authorList>
    </citation>
    <scope>NUCLEOTIDE SEQUENCE [LARGE SCALE GENOMIC DNA]</scope>
    <source>
        <strain evidence="6">TK-2024</strain>
        <tissue evidence="6">Old leaves</tissue>
    </source>
</reference>
<keyword evidence="1" id="KW-0489">Methyltransferase</keyword>
<evidence type="ECO:0000256" key="4">
    <source>
        <dbReference type="ARBA" id="ARBA00041867"/>
    </source>
</evidence>
<keyword evidence="7" id="KW-1185">Reference proteome</keyword>
<evidence type="ECO:0000313" key="6">
    <source>
        <dbReference type="EMBL" id="KAK8579241.1"/>
    </source>
</evidence>
<proteinExistence type="inferred from homology"/>
<protein>
    <recommendedName>
        <fullName evidence="5">ETFB lysine methyltransferase</fullName>
    </recommendedName>
    <alternativeName>
        <fullName evidence="4">Protein N-lysine methyltransferase METTL20</fullName>
    </alternativeName>
</protein>
<dbReference type="Pfam" id="PF06325">
    <property type="entry name" value="PrmA"/>
    <property type="match status" value="2"/>
</dbReference>
<dbReference type="Gene3D" id="3.40.50.150">
    <property type="entry name" value="Vaccinia Virus protein VP39"/>
    <property type="match status" value="2"/>
</dbReference>